<organism evidence="5 6">
    <name type="scientific">Colletotrichum tofieldiae</name>
    <dbReference type="NCBI Taxonomy" id="708197"/>
    <lineage>
        <taxon>Eukaryota</taxon>
        <taxon>Fungi</taxon>
        <taxon>Dikarya</taxon>
        <taxon>Ascomycota</taxon>
        <taxon>Pezizomycotina</taxon>
        <taxon>Sordariomycetes</taxon>
        <taxon>Hypocreomycetidae</taxon>
        <taxon>Glomerellales</taxon>
        <taxon>Glomerellaceae</taxon>
        <taxon>Colletotrichum</taxon>
        <taxon>Colletotrichum spaethianum species complex</taxon>
    </lineage>
</organism>
<dbReference type="EMBL" id="LFIV01000002">
    <property type="protein sequence ID" value="KZL78394.1"/>
    <property type="molecule type" value="Genomic_DNA"/>
</dbReference>
<dbReference type="PANTHER" id="PTHR28529">
    <property type="entry name" value="DNA REPAIR PROTEIN SWI5 HOMOLOG"/>
    <property type="match status" value="1"/>
</dbReference>
<dbReference type="Gene3D" id="1.20.5.170">
    <property type="match status" value="1"/>
</dbReference>
<evidence type="ECO:0000256" key="2">
    <source>
        <dbReference type="ARBA" id="ARBA00022763"/>
    </source>
</evidence>
<dbReference type="GO" id="GO:0032798">
    <property type="term" value="C:Swi5-Sfr1 complex"/>
    <property type="evidence" value="ECO:0007669"/>
    <property type="project" value="TreeGrafter"/>
</dbReference>
<comment type="caution">
    <text evidence="5">The sequence shown here is derived from an EMBL/GenBank/DDBJ whole genome shotgun (WGS) entry which is preliminary data.</text>
</comment>
<proteinExistence type="inferred from homology"/>
<evidence type="ECO:0000313" key="6">
    <source>
        <dbReference type="Proteomes" id="UP000076552"/>
    </source>
</evidence>
<name>A0A166Z3Q5_9PEZI</name>
<dbReference type="GO" id="GO:0010772">
    <property type="term" value="P:meiotic DNA recombinase assembly involved in reciprocal meiotic recombination"/>
    <property type="evidence" value="ECO:0007669"/>
    <property type="project" value="TreeGrafter"/>
</dbReference>
<comment type="similarity">
    <text evidence="1">Belongs to the SWI5/SAE3 family.</text>
</comment>
<dbReference type="InterPro" id="IPR010760">
    <property type="entry name" value="DNA-repair_Swi5"/>
</dbReference>
<dbReference type="AlphaFoldDB" id="A0A166Z3Q5"/>
<evidence type="ECO:0000256" key="3">
    <source>
        <dbReference type="ARBA" id="ARBA00023204"/>
    </source>
</evidence>
<protein>
    <submittedName>
        <fullName evidence="5">DNA repair protein SWI5/SAE3</fullName>
    </submittedName>
</protein>
<gene>
    <name evidence="5" type="ORF">CT0861_05499</name>
</gene>
<keyword evidence="6" id="KW-1185">Reference proteome</keyword>
<evidence type="ECO:0000256" key="4">
    <source>
        <dbReference type="SAM" id="MobiDB-lite"/>
    </source>
</evidence>
<feature type="compositionally biased region" description="Polar residues" evidence="4">
    <location>
        <begin position="44"/>
        <end position="57"/>
    </location>
</feature>
<reference evidence="5 6" key="1">
    <citation type="submission" date="2015-06" db="EMBL/GenBank/DDBJ databases">
        <title>Survival trade-offs in plant roots during colonization by closely related pathogenic and mutualistic fungi.</title>
        <authorList>
            <person name="Hacquard S."/>
            <person name="Kracher B."/>
            <person name="Hiruma K."/>
            <person name="Weinman A."/>
            <person name="Muench P."/>
            <person name="Garrido Oter R."/>
            <person name="Ver Loren van Themaat E."/>
            <person name="Dallerey J.-F."/>
            <person name="Damm U."/>
            <person name="Henrissat B."/>
            <person name="Lespinet O."/>
            <person name="Thon M."/>
            <person name="Kemen E."/>
            <person name="McHardy A.C."/>
            <person name="Schulze-Lefert P."/>
            <person name="O'Connell R.J."/>
        </authorList>
    </citation>
    <scope>NUCLEOTIDE SEQUENCE [LARGE SCALE GENOMIC DNA]</scope>
    <source>
        <strain evidence="5 6">0861</strain>
    </source>
</reference>
<dbReference type="Pfam" id="PF07061">
    <property type="entry name" value="Swi5"/>
    <property type="match status" value="1"/>
</dbReference>
<keyword evidence="3" id="KW-0234">DNA repair</keyword>
<dbReference type="GO" id="GO:0000709">
    <property type="term" value="P:meiotic joint molecule formation"/>
    <property type="evidence" value="ECO:0007669"/>
    <property type="project" value="TreeGrafter"/>
</dbReference>
<feature type="region of interest" description="Disordered" evidence="4">
    <location>
        <begin position="1"/>
        <end position="60"/>
    </location>
</feature>
<dbReference type="Proteomes" id="UP000076552">
    <property type="component" value="Unassembled WGS sequence"/>
</dbReference>
<feature type="compositionally biased region" description="Basic and acidic residues" evidence="4">
    <location>
        <begin position="14"/>
        <end position="33"/>
    </location>
</feature>
<keyword evidence="2" id="KW-0227">DNA damage</keyword>
<sequence length="118" mass="12856">MSSPTRRAVMGNLHPDKSIDSTDIDASSRRAGSDADEVSAHNVVHSQSQDKSNANITEKNDREFAEASAVVARHVELLREYNEIKDVGQQLMGMVAEKRGVTVGSLYRKGEFGVGPKD</sequence>
<evidence type="ECO:0000313" key="5">
    <source>
        <dbReference type="EMBL" id="KZL78394.1"/>
    </source>
</evidence>
<dbReference type="STRING" id="708197.A0A166Z3Q5"/>
<accession>A0A166Z3Q5</accession>
<dbReference type="PANTHER" id="PTHR28529:SF2">
    <property type="entry name" value="DNA REPAIR PROTEIN SWI5 HOMOLOG"/>
    <property type="match status" value="1"/>
</dbReference>
<dbReference type="GO" id="GO:0034974">
    <property type="term" value="C:Swi5-Swi2 complex"/>
    <property type="evidence" value="ECO:0007669"/>
    <property type="project" value="TreeGrafter"/>
</dbReference>
<evidence type="ECO:0000256" key="1">
    <source>
        <dbReference type="ARBA" id="ARBA00008060"/>
    </source>
</evidence>